<proteinExistence type="inferred from homology"/>
<evidence type="ECO:0000256" key="3">
    <source>
        <dbReference type="ARBA" id="ARBA00022555"/>
    </source>
</evidence>
<evidence type="ECO:0000256" key="5">
    <source>
        <dbReference type="ARBA" id="ARBA00022679"/>
    </source>
</evidence>
<keyword evidence="4 10" id="KW-0489">Methyltransferase</keyword>
<keyword evidence="7" id="KW-0819">tRNA processing</keyword>
<comment type="similarity">
    <text evidence="2 10">Belongs to the class I-like SAM-binding methyltransferase superfamily. RsmB/NOP family.</text>
</comment>
<dbReference type="AlphaFoldDB" id="A0AAV8V1Q8"/>
<dbReference type="GO" id="GO:0030488">
    <property type="term" value="P:tRNA methylation"/>
    <property type="evidence" value="ECO:0007669"/>
    <property type="project" value="UniProtKB-ARBA"/>
</dbReference>
<evidence type="ECO:0000256" key="1">
    <source>
        <dbReference type="ARBA" id="ARBA00004123"/>
    </source>
</evidence>
<evidence type="ECO:0000256" key="8">
    <source>
        <dbReference type="ARBA" id="ARBA00022884"/>
    </source>
</evidence>
<dbReference type="InterPro" id="IPR057285">
    <property type="entry name" value="Pre-PUA_NSUN2"/>
</dbReference>
<reference evidence="13 14" key="1">
    <citation type="journal article" date="2023" name="Nat. Commun.">
        <title>Origin of minicircular mitochondrial genomes in red algae.</title>
        <authorList>
            <person name="Lee Y."/>
            <person name="Cho C.H."/>
            <person name="Lee Y.M."/>
            <person name="Park S.I."/>
            <person name="Yang J.H."/>
            <person name="West J.A."/>
            <person name="Bhattacharya D."/>
            <person name="Yoon H.S."/>
        </authorList>
    </citation>
    <scope>NUCLEOTIDE SEQUENCE [LARGE SCALE GENOMIC DNA]</scope>
    <source>
        <strain evidence="13 14">CCMP1338</strain>
        <tissue evidence="13">Whole cell</tissue>
    </source>
</reference>
<feature type="region of interest" description="Disordered" evidence="11">
    <location>
        <begin position="1"/>
        <end position="39"/>
    </location>
</feature>
<dbReference type="Gene3D" id="3.40.50.150">
    <property type="entry name" value="Vaccinia Virus protein VP39"/>
    <property type="match status" value="1"/>
</dbReference>
<feature type="binding site" evidence="10">
    <location>
        <position position="246"/>
    </location>
    <ligand>
        <name>S-adenosyl-L-methionine</name>
        <dbReference type="ChEBI" id="CHEBI:59789"/>
    </ligand>
</feature>
<dbReference type="PROSITE" id="PS01153">
    <property type="entry name" value="NOL1_NOP2_SUN"/>
    <property type="match status" value="1"/>
</dbReference>
<protein>
    <recommendedName>
        <fullName evidence="12">SAM-dependent MTase RsmB/NOP-type domain-containing protein</fullName>
    </recommendedName>
</protein>
<dbReference type="InterPro" id="IPR023270">
    <property type="entry name" value="RCMT_NCL1"/>
</dbReference>
<dbReference type="Pfam" id="PF01189">
    <property type="entry name" value="Methyltr_RsmB-F"/>
    <property type="match status" value="1"/>
</dbReference>
<dbReference type="GO" id="GO:0000049">
    <property type="term" value="F:tRNA binding"/>
    <property type="evidence" value="ECO:0007669"/>
    <property type="project" value="UniProtKB-KW"/>
</dbReference>
<keyword evidence="6 10" id="KW-0949">S-adenosyl-L-methionine</keyword>
<dbReference type="Proteomes" id="UP001157974">
    <property type="component" value="Unassembled WGS sequence"/>
</dbReference>
<evidence type="ECO:0000256" key="9">
    <source>
        <dbReference type="ARBA" id="ARBA00023242"/>
    </source>
</evidence>
<keyword evidence="14" id="KW-1185">Reference proteome</keyword>
<evidence type="ECO:0000313" key="14">
    <source>
        <dbReference type="Proteomes" id="UP001157974"/>
    </source>
</evidence>
<dbReference type="SUPFAM" id="SSF53335">
    <property type="entry name" value="S-adenosyl-L-methionine-dependent methyltransferases"/>
    <property type="match status" value="1"/>
</dbReference>
<dbReference type="InterPro" id="IPR049560">
    <property type="entry name" value="MeTrfase_RsmB-F_NOP2_cat"/>
</dbReference>
<evidence type="ECO:0000256" key="2">
    <source>
        <dbReference type="ARBA" id="ARBA00007494"/>
    </source>
</evidence>
<evidence type="ECO:0000256" key="11">
    <source>
        <dbReference type="SAM" id="MobiDB-lite"/>
    </source>
</evidence>
<accession>A0AAV8V1Q8</accession>
<dbReference type="Pfam" id="PF25376">
    <property type="entry name" value="Pre-PUA_NSUN2"/>
    <property type="match status" value="1"/>
</dbReference>
<evidence type="ECO:0000313" key="13">
    <source>
        <dbReference type="EMBL" id="KAJ8908793.1"/>
    </source>
</evidence>
<organism evidence="13 14">
    <name type="scientific">Rhodosorus marinus</name>
    <dbReference type="NCBI Taxonomy" id="101924"/>
    <lineage>
        <taxon>Eukaryota</taxon>
        <taxon>Rhodophyta</taxon>
        <taxon>Stylonematophyceae</taxon>
        <taxon>Stylonematales</taxon>
        <taxon>Stylonemataceae</taxon>
        <taxon>Rhodosorus</taxon>
    </lineage>
</organism>
<dbReference type="PRINTS" id="PR02008">
    <property type="entry name" value="RCMTFAMILY"/>
</dbReference>
<dbReference type="PANTHER" id="PTHR22808">
    <property type="entry name" value="NCL1 YEAST -RELATED NOL1/NOP2/FMU SUN DOMAIN-CONTAINING"/>
    <property type="match status" value="1"/>
</dbReference>
<dbReference type="InterPro" id="IPR001678">
    <property type="entry name" value="MeTrfase_RsmB-F_NOP2_dom"/>
</dbReference>
<sequence>MSRAENGRRQDLQKLPLRTRRQSKAKDPSRQRTRSDSEHVLESKSFEDYYKAQGILSSEEFPLFLETLRRPLPSVFRVAEVGRLRDVVVDTLEQFPRPVDDSPSLHRVSWYDNGHAYKTTASRKEIRNDENLSKLHRFLVSNHRIGAISRLEEVSMIPVSLLDVKPGHAVLDMCASPGSKTAQIIDLVSESDGYSESLLIANDADLKRCWMLIHHLKRYACPALLITNHNGQSFPDVVKFDRILVDVPCTGDGTLRKAPDLWRRWNPEVSFAFHRLQVAIAWRAVELLKPGGRLVYSTCSFNPLEDEAVVCEILRRSKGMITLVDVSSSIPGLKRRPGLVRWKVKNCSPNGTWFEIFDEVPPKRQRRITKSMFPPAEGEDFDSLRRCLRLFPQDQDTGGFFIAVFEALGEVVGEEGTLPEEADVLPNAAVDAEIPDPTQMKNKADVLYGGGKLIANDPLVSFRENVDEHVVQSIVKMYSLPMDFVLDGLLYRASEIGQPRKLYHANKAVVDMLPKALNELNAGDKSALRIVFAGVRVMEHSIREGAPSDYRLCTEGIHLIYSLLGNQKVSLESEDYVRLLSQRTLLLNEFSDPKSNDEVGECHLGTAAFHKKGASNKEVVVSLKGAVKLTPLVPREMLAAIREALGISVEEEEPEGSLTALEDDGTTT</sequence>
<dbReference type="PROSITE" id="PS51686">
    <property type="entry name" value="SAM_MT_RSMB_NOP"/>
    <property type="match status" value="1"/>
</dbReference>
<dbReference type="GO" id="GO:0016428">
    <property type="term" value="F:tRNA (cytidine-5-)-methyltransferase activity"/>
    <property type="evidence" value="ECO:0007669"/>
    <property type="project" value="InterPro"/>
</dbReference>
<evidence type="ECO:0000256" key="10">
    <source>
        <dbReference type="PROSITE-ProRule" id="PRU01023"/>
    </source>
</evidence>
<comment type="subcellular location">
    <subcellularLocation>
        <location evidence="1">Nucleus</location>
    </subcellularLocation>
</comment>
<dbReference type="GO" id="GO:0005634">
    <property type="term" value="C:nucleus"/>
    <property type="evidence" value="ECO:0007669"/>
    <property type="project" value="UniProtKB-SubCell"/>
</dbReference>
<keyword evidence="5 10" id="KW-0808">Transferase</keyword>
<evidence type="ECO:0000259" key="12">
    <source>
        <dbReference type="PROSITE" id="PS51686"/>
    </source>
</evidence>
<keyword evidence="3" id="KW-0820">tRNA-binding</keyword>
<dbReference type="PRINTS" id="PR02011">
    <property type="entry name" value="RCMTNCL1"/>
</dbReference>
<evidence type="ECO:0000256" key="7">
    <source>
        <dbReference type="ARBA" id="ARBA00022694"/>
    </source>
</evidence>
<evidence type="ECO:0000256" key="4">
    <source>
        <dbReference type="ARBA" id="ARBA00022603"/>
    </source>
</evidence>
<dbReference type="InterPro" id="IPR023267">
    <property type="entry name" value="RCMT"/>
</dbReference>
<keyword evidence="9" id="KW-0539">Nucleus</keyword>
<feature type="binding site" evidence="10">
    <location>
        <position position="203"/>
    </location>
    <ligand>
        <name>S-adenosyl-L-methionine</name>
        <dbReference type="ChEBI" id="CHEBI:59789"/>
    </ligand>
</feature>
<feature type="domain" description="SAM-dependent MTase RsmB/NOP-type" evidence="12">
    <location>
        <begin position="64"/>
        <end position="408"/>
    </location>
</feature>
<feature type="compositionally biased region" description="Basic and acidic residues" evidence="11">
    <location>
        <begin position="1"/>
        <end position="12"/>
    </location>
</feature>
<dbReference type="InterPro" id="IPR029063">
    <property type="entry name" value="SAM-dependent_MTases_sf"/>
</dbReference>
<comment type="caution">
    <text evidence="10">Lacks conserved residue(s) required for the propagation of feature annotation.</text>
</comment>
<dbReference type="InterPro" id="IPR018314">
    <property type="entry name" value="RsmB/NOL1/NOP2-like_CS"/>
</dbReference>
<keyword evidence="8 10" id="KW-0694">RNA-binding</keyword>
<gene>
    <name evidence="13" type="ORF">NDN08_005497</name>
</gene>
<dbReference type="EMBL" id="JAMWBK010000001">
    <property type="protein sequence ID" value="KAJ8908793.1"/>
    <property type="molecule type" value="Genomic_DNA"/>
</dbReference>
<name>A0AAV8V1Q8_9RHOD</name>
<feature type="active site" description="Nucleophile" evidence="10">
    <location>
        <position position="299"/>
    </location>
</feature>
<comment type="caution">
    <text evidence="13">The sequence shown here is derived from an EMBL/GenBank/DDBJ whole genome shotgun (WGS) entry which is preliminary data.</text>
</comment>
<feature type="compositionally biased region" description="Basic and acidic residues" evidence="11">
    <location>
        <begin position="24"/>
        <end position="39"/>
    </location>
</feature>
<evidence type="ECO:0000256" key="6">
    <source>
        <dbReference type="ARBA" id="ARBA00022691"/>
    </source>
</evidence>